<name>A0ABQ8SBP1_PERAM</name>
<dbReference type="SUPFAM" id="SSF48452">
    <property type="entry name" value="TPR-like"/>
    <property type="match status" value="1"/>
</dbReference>
<accession>A0ABQ8SBP1</accession>
<evidence type="ECO:0000256" key="1">
    <source>
        <dbReference type="SAM" id="MobiDB-lite"/>
    </source>
</evidence>
<feature type="compositionally biased region" description="Low complexity" evidence="1">
    <location>
        <begin position="1"/>
        <end position="17"/>
    </location>
</feature>
<comment type="caution">
    <text evidence="2">The sequence shown here is derived from an EMBL/GenBank/DDBJ whole genome shotgun (WGS) entry which is preliminary data.</text>
</comment>
<gene>
    <name evidence="2" type="ORF">ANN_20086</name>
</gene>
<evidence type="ECO:0000313" key="3">
    <source>
        <dbReference type="Proteomes" id="UP001148838"/>
    </source>
</evidence>
<dbReference type="Gene3D" id="1.25.40.10">
    <property type="entry name" value="Tetratricopeptide repeat domain"/>
    <property type="match status" value="2"/>
</dbReference>
<evidence type="ECO:0000313" key="2">
    <source>
        <dbReference type="EMBL" id="KAJ4431488.1"/>
    </source>
</evidence>
<sequence>MAQLSSSPEPSSEKISSMNAISTEDDPDENHLMETLKSLECPFNWLQEYEKKKISRIQEKLEEMEDEELFPWRKFNLRLILSYEYCREKSYSESLETLQFCEKIITSKDHKGIYENLYQDTKDALCYIIKSCKCHLYFAKKCLNEVKQILPGICKYEEMNNKCKAAIWGVRAIVMMEYGPEATKSSYDFVRKAKELDPRQQEWLFLEVKCLGRIRRFENYHEISEKELNAMNELNENIEKTKNPGYLIFLAQAYREISFAMRIQGRYHRDRELRRQVHDMNQRSVSLYRQVQALRLRPDCGHINYRCAEAFFKFTQPFKDVKLAKECRDKALQLAPSNIMANHIGARIYELLDRDIENAKKYYKKAAELGGYGAHLELYKLYYQEDNTYDPIPELEKLLERFQNKTLQEKTLCQMGSYYCFIKNDLPTAYKYWRQVMDDNPDSKRLKNHKCSFIPSMKTPINIYELLFDEARITIRRPERKLDEDTLAILNEIISTISERFPQLAKNPPVPRRRMAMEEWQ</sequence>
<dbReference type="InterPro" id="IPR011990">
    <property type="entry name" value="TPR-like_helical_dom_sf"/>
</dbReference>
<dbReference type="EMBL" id="JAJSOF020000031">
    <property type="protein sequence ID" value="KAJ4431488.1"/>
    <property type="molecule type" value="Genomic_DNA"/>
</dbReference>
<dbReference type="Proteomes" id="UP001148838">
    <property type="component" value="Unassembled WGS sequence"/>
</dbReference>
<feature type="region of interest" description="Disordered" evidence="1">
    <location>
        <begin position="1"/>
        <end position="29"/>
    </location>
</feature>
<keyword evidence="3" id="KW-1185">Reference proteome</keyword>
<organism evidence="2 3">
    <name type="scientific">Periplaneta americana</name>
    <name type="common">American cockroach</name>
    <name type="synonym">Blatta americana</name>
    <dbReference type="NCBI Taxonomy" id="6978"/>
    <lineage>
        <taxon>Eukaryota</taxon>
        <taxon>Metazoa</taxon>
        <taxon>Ecdysozoa</taxon>
        <taxon>Arthropoda</taxon>
        <taxon>Hexapoda</taxon>
        <taxon>Insecta</taxon>
        <taxon>Pterygota</taxon>
        <taxon>Neoptera</taxon>
        <taxon>Polyneoptera</taxon>
        <taxon>Dictyoptera</taxon>
        <taxon>Blattodea</taxon>
        <taxon>Blattoidea</taxon>
        <taxon>Blattidae</taxon>
        <taxon>Blattinae</taxon>
        <taxon>Periplaneta</taxon>
    </lineage>
</organism>
<reference evidence="2 3" key="1">
    <citation type="journal article" date="2022" name="Allergy">
        <title>Genome assembly and annotation of Periplaneta americana reveal a comprehensive cockroach allergen profile.</title>
        <authorList>
            <person name="Wang L."/>
            <person name="Xiong Q."/>
            <person name="Saelim N."/>
            <person name="Wang L."/>
            <person name="Nong W."/>
            <person name="Wan A.T."/>
            <person name="Shi M."/>
            <person name="Liu X."/>
            <person name="Cao Q."/>
            <person name="Hui J.H.L."/>
            <person name="Sookrung N."/>
            <person name="Leung T.F."/>
            <person name="Tungtrongchitr A."/>
            <person name="Tsui S.K.W."/>
        </authorList>
    </citation>
    <scope>NUCLEOTIDE SEQUENCE [LARGE SCALE GENOMIC DNA]</scope>
    <source>
        <strain evidence="2">PWHHKU_190912</strain>
    </source>
</reference>
<proteinExistence type="predicted"/>
<protein>
    <submittedName>
        <fullName evidence="2">Uncharacterized protein</fullName>
    </submittedName>
</protein>